<keyword evidence="2" id="KW-1185">Reference proteome</keyword>
<proteinExistence type="predicted"/>
<dbReference type="AlphaFoldDB" id="A0AAV1MSR2"/>
<dbReference type="PANTHER" id="PTHR35075:SF1">
    <property type="entry name" value="A-KINASE ANCHOR PROTEIN 14"/>
    <property type="match status" value="1"/>
</dbReference>
<dbReference type="Pfam" id="PF14469">
    <property type="entry name" value="AKAP28"/>
    <property type="match status" value="1"/>
</dbReference>
<evidence type="ECO:0000313" key="1">
    <source>
        <dbReference type="EMBL" id="CAK6949888.1"/>
    </source>
</evidence>
<dbReference type="InterPro" id="IPR053084">
    <property type="entry name" value="AKAP"/>
</dbReference>
<accession>A0AAV1MSR2</accession>
<name>A0AAV1MSR2_SCOSC</name>
<dbReference type="GO" id="GO:0034237">
    <property type="term" value="F:protein kinase A regulatory subunit binding"/>
    <property type="evidence" value="ECO:0007669"/>
    <property type="project" value="TreeGrafter"/>
</dbReference>
<sequence>MEEQQPSANVNLTNESAQLVKTLLDRHRHAVNREQEKNLPDDNVKNIHWVAIQDFTVDVGKEQIKEYIQSWELQPCWRYSLDTLYSTEDEHHTFYHYRARFSTPTQRSPIQGTASVYFVVDISKVRPWNLPVEVYFIVESNRLVHTAGRSRFREKWLADVIRSKALLRRAVDL</sequence>
<dbReference type="Proteomes" id="UP001314229">
    <property type="component" value="Unassembled WGS sequence"/>
</dbReference>
<reference evidence="1 2" key="1">
    <citation type="submission" date="2024-01" db="EMBL/GenBank/DDBJ databases">
        <authorList>
            <person name="Alioto T."/>
            <person name="Alioto T."/>
            <person name="Gomez Garrido J."/>
        </authorList>
    </citation>
    <scope>NUCLEOTIDE SEQUENCE [LARGE SCALE GENOMIC DNA]</scope>
</reference>
<evidence type="ECO:0000313" key="2">
    <source>
        <dbReference type="Proteomes" id="UP001314229"/>
    </source>
</evidence>
<protein>
    <submittedName>
        <fullName evidence="1">A-kinase anchor protein 14</fullName>
    </submittedName>
</protein>
<dbReference type="PANTHER" id="PTHR35075">
    <property type="entry name" value="A-KINASE ANCHOR PROTEIN 14"/>
    <property type="match status" value="1"/>
</dbReference>
<organism evidence="1 2">
    <name type="scientific">Scomber scombrus</name>
    <name type="common">Atlantic mackerel</name>
    <name type="synonym">Scomber vernalis</name>
    <dbReference type="NCBI Taxonomy" id="13677"/>
    <lineage>
        <taxon>Eukaryota</taxon>
        <taxon>Metazoa</taxon>
        <taxon>Chordata</taxon>
        <taxon>Craniata</taxon>
        <taxon>Vertebrata</taxon>
        <taxon>Euteleostomi</taxon>
        <taxon>Actinopterygii</taxon>
        <taxon>Neopterygii</taxon>
        <taxon>Teleostei</taxon>
        <taxon>Neoteleostei</taxon>
        <taxon>Acanthomorphata</taxon>
        <taxon>Pelagiaria</taxon>
        <taxon>Scombriformes</taxon>
        <taxon>Scombridae</taxon>
        <taxon>Scomber</taxon>
    </lineage>
</organism>
<dbReference type="GO" id="GO:0005952">
    <property type="term" value="C:cAMP-dependent protein kinase complex"/>
    <property type="evidence" value="ECO:0007669"/>
    <property type="project" value="TreeGrafter"/>
</dbReference>
<dbReference type="InterPro" id="IPR025663">
    <property type="entry name" value="AKAP_28"/>
</dbReference>
<comment type="caution">
    <text evidence="1">The sequence shown here is derived from an EMBL/GenBank/DDBJ whole genome shotgun (WGS) entry which is preliminary data.</text>
</comment>
<dbReference type="EMBL" id="CAWUFR010000002">
    <property type="protein sequence ID" value="CAK6949888.1"/>
    <property type="molecule type" value="Genomic_DNA"/>
</dbReference>
<gene>
    <name evidence="1" type="ORF">FSCOSCO3_A004773</name>
</gene>